<evidence type="ECO:0000256" key="1">
    <source>
        <dbReference type="ARBA" id="ARBA00023125"/>
    </source>
</evidence>
<dbReference type="InterPro" id="IPR001647">
    <property type="entry name" value="HTH_TetR"/>
</dbReference>
<feature type="domain" description="HTH tetR-type" evidence="3">
    <location>
        <begin position="1"/>
        <end position="59"/>
    </location>
</feature>
<dbReference type="PROSITE" id="PS50977">
    <property type="entry name" value="HTH_TETR_2"/>
    <property type="match status" value="1"/>
</dbReference>
<reference evidence="4 5" key="1">
    <citation type="submission" date="2018-07" db="EMBL/GenBank/DDBJ databases">
        <title>Genomic Encyclopedia of Type Strains, Phase III (KMG-III): the genomes of soil and plant-associated and newly described type strains.</title>
        <authorList>
            <person name="Whitman W."/>
        </authorList>
    </citation>
    <scope>NUCLEOTIDE SEQUENCE [LARGE SCALE GENOMIC DNA]</scope>
    <source>
        <strain evidence="4 5">CECT 7946</strain>
    </source>
</reference>
<comment type="caution">
    <text evidence="4">The sequence shown here is derived from an EMBL/GenBank/DDBJ whole genome shotgun (WGS) entry which is preliminary data.</text>
</comment>
<dbReference type="SUPFAM" id="SSF46689">
    <property type="entry name" value="Homeodomain-like"/>
    <property type="match status" value="1"/>
</dbReference>
<feature type="DNA-binding region" description="H-T-H motif" evidence="2">
    <location>
        <begin position="22"/>
        <end position="41"/>
    </location>
</feature>
<dbReference type="GO" id="GO:0003677">
    <property type="term" value="F:DNA binding"/>
    <property type="evidence" value="ECO:0007669"/>
    <property type="project" value="UniProtKB-UniRule"/>
</dbReference>
<proteinExistence type="predicted"/>
<evidence type="ECO:0000313" key="5">
    <source>
        <dbReference type="Proteomes" id="UP000256980"/>
    </source>
</evidence>
<dbReference type="InterPro" id="IPR009057">
    <property type="entry name" value="Homeodomain-like_sf"/>
</dbReference>
<keyword evidence="5" id="KW-1185">Reference proteome</keyword>
<keyword evidence="1 2" id="KW-0238">DNA-binding</keyword>
<protein>
    <submittedName>
        <fullName evidence="4">TetR family transcriptional regulator</fullName>
    </submittedName>
</protein>
<dbReference type="Proteomes" id="UP000256980">
    <property type="component" value="Unassembled WGS sequence"/>
</dbReference>
<dbReference type="EMBL" id="QRDV01000003">
    <property type="protein sequence ID" value="RED44457.1"/>
    <property type="molecule type" value="Genomic_DNA"/>
</dbReference>
<dbReference type="PANTHER" id="PTHR43479">
    <property type="entry name" value="ACREF/ENVCD OPERON REPRESSOR-RELATED"/>
    <property type="match status" value="1"/>
</dbReference>
<dbReference type="Pfam" id="PF00440">
    <property type="entry name" value="TetR_N"/>
    <property type="match status" value="1"/>
</dbReference>
<dbReference type="PRINTS" id="PR00455">
    <property type="entry name" value="HTHTETR"/>
</dbReference>
<organism evidence="4 5">
    <name type="scientific">Winogradskyella eximia</name>
    <dbReference type="NCBI Taxonomy" id="262006"/>
    <lineage>
        <taxon>Bacteria</taxon>
        <taxon>Pseudomonadati</taxon>
        <taxon>Bacteroidota</taxon>
        <taxon>Flavobacteriia</taxon>
        <taxon>Flavobacteriales</taxon>
        <taxon>Flavobacteriaceae</taxon>
        <taxon>Winogradskyella</taxon>
    </lineage>
</organism>
<accession>A0A3D9H4P6</accession>
<evidence type="ECO:0000259" key="3">
    <source>
        <dbReference type="PROSITE" id="PS50977"/>
    </source>
</evidence>
<dbReference type="OrthoDB" id="881297at2"/>
<sequence length="200" mass="23279">MKEKIIFKSTDLFLNLGFKSVTMDDIANEMGISKKTIYQHFQNKTKLVEATALHVFENISCGIDNICALNKNPIEEVYEIKRFVMHNLKDEKSSPQYQLQKYYPKIYASVKGKQFQKMLGCVTQNLERGVTQGLYRDSIEIDFVARLYFNGMVSLKDQNIFPRENFSMVMLMNNYLEYHLRGICSTKGLEKLTQLNTNQI</sequence>
<dbReference type="InterPro" id="IPR050624">
    <property type="entry name" value="HTH-type_Tx_Regulator"/>
</dbReference>
<dbReference type="PANTHER" id="PTHR43479:SF11">
    <property type="entry name" value="ACREF_ENVCD OPERON REPRESSOR-RELATED"/>
    <property type="match status" value="1"/>
</dbReference>
<dbReference type="AlphaFoldDB" id="A0A3D9H4P6"/>
<evidence type="ECO:0000256" key="2">
    <source>
        <dbReference type="PROSITE-ProRule" id="PRU00335"/>
    </source>
</evidence>
<name>A0A3D9H4P6_9FLAO</name>
<dbReference type="Gene3D" id="1.10.357.10">
    <property type="entry name" value="Tetracycline Repressor, domain 2"/>
    <property type="match status" value="1"/>
</dbReference>
<gene>
    <name evidence="4" type="ORF">DFQ10_103141</name>
</gene>
<evidence type="ECO:0000313" key="4">
    <source>
        <dbReference type="EMBL" id="RED44457.1"/>
    </source>
</evidence>
<dbReference type="SUPFAM" id="SSF48498">
    <property type="entry name" value="Tetracyclin repressor-like, C-terminal domain"/>
    <property type="match status" value="1"/>
</dbReference>
<dbReference type="RefSeq" id="WP_115817060.1">
    <property type="nucleotide sequence ID" value="NZ_QRDV01000003.1"/>
</dbReference>
<dbReference type="InterPro" id="IPR036271">
    <property type="entry name" value="Tet_transcr_reg_TetR-rel_C_sf"/>
</dbReference>